<keyword evidence="4" id="KW-0804">Transcription</keyword>
<dbReference type="EMBL" id="JAUCMV010000004">
    <property type="protein sequence ID" value="KAK0403159.1"/>
    <property type="molecule type" value="Genomic_DNA"/>
</dbReference>
<keyword evidence="5" id="KW-0143">Chaperone</keyword>
<keyword evidence="3" id="KW-0805">Transcription regulation</keyword>
<evidence type="ECO:0000256" key="2">
    <source>
        <dbReference type="ARBA" id="ARBA00006051"/>
    </source>
</evidence>
<name>A0AA39LN55_9BILA</name>
<dbReference type="AlphaFoldDB" id="A0AA39LN55"/>
<evidence type="ECO:0000256" key="1">
    <source>
        <dbReference type="ARBA" id="ARBA00004123"/>
    </source>
</evidence>
<dbReference type="GO" id="GO:0005634">
    <property type="term" value="C:nucleus"/>
    <property type="evidence" value="ECO:0007669"/>
    <property type="project" value="UniProtKB-SubCell"/>
</dbReference>
<dbReference type="GO" id="GO:0042393">
    <property type="term" value="F:histone binding"/>
    <property type="evidence" value="ECO:0007669"/>
    <property type="project" value="TreeGrafter"/>
</dbReference>
<organism evidence="7 8">
    <name type="scientific">Steinernema hermaphroditum</name>
    <dbReference type="NCBI Taxonomy" id="289476"/>
    <lineage>
        <taxon>Eukaryota</taxon>
        <taxon>Metazoa</taxon>
        <taxon>Ecdysozoa</taxon>
        <taxon>Nematoda</taxon>
        <taxon>Chromadorea</taxon>
        <taxon>Rhabditida</taxon>
        <taxon>Tylenchina</taxon>
        <taxon>Panagrolaimomorpha</taxon>
        <taxon>Strongyloidoidea</taxon>
        <taxon>Steinernematidae</taxon>
        <taxon>Steinernema</taxon>
    </lineage>
</organism>
<evidence type="ECO:0000313" key="8">
    <source>
        <dbReference type="Proteomes" id="UP001175271"/>
    </source>
</evidence>
<sequence length="200" mass="22361">MAARVNVTEVNVLNNPCKFTDGFKLEITFEVLEDLSGELEWELIYVGSPETDAMDQLLDTAVIESIRAGRHKFVFDADAPEIAKLSKDHIVGVTVLLLMCKYNNQNFLKVGYFVANEYADEELLAEPPAEPIIEKLVRSVKTDDVRVSYNMIKWTEEDTVDEEMEEDKENEMVAHVAGEDASNCIAEQVASLAVSSQPKA</sequence>
<dbReference type="SUPFAM" id="SSF101546">
    <property type="entry name" value="ASF1-like"/>
    <property type="match status" value="1"/>
</dbReference>
<evidence type="ECO:0000256" key="3">
    <source>
        <dbReference type="ARBA" id="ARBA00023015"/>
    </source>
</evidence>
<dbReference type="PANTHER" id="PTHR12040:SF0">
    <property type="entry name" value="HISTONE CHAPERONE ASF1"/>
    <property type="match status" value="1"/>
</dbReference>
<gene>
    <name evidence="7" type="ORF">QR680_016753</name>
</gene>
<dbReference type="Gene3D" id="2.60.40.1490">
    <property type="entry name" value="Histone chaperone ASF1-like"/>
    <property type="match status" value="1"/>
</dbReference>
<keyword evidence="8" id="KW-1185">Reference proteome</keyword>
<comment type="similarity">
    <text evidence="2">Belongs to the ASF1 family.</text>
</comment>
<dbReference type="GO" id="GO:0006335">
    <property type="term" value="P:DNA replication-dependent chromatin assembly"/>
    <property type="evidence" value="ECO:0007669"/>
    <property type="project" value="TreeGrafter"/>
</dbReference>
<dbReference type="Pfam" id="PF04729">
    <property type="entry name" value="ASF1_hist_chap"/>
    <property type="match status" value="1"/>
</dbReference>
<dbReference type="InterPro" id="IPR006818">
    <property type="entry name" value="ASF1-like"/>
</dbReference>
<comment type="subcellular location">
    <subcellularLocation>
        <location evidence="1">Nucleus</location>
    </subcellularLocation>
</comment>
<proteinExistence type="inferred from homology"/>
<reference evidence="7" key="1">
    <citation type="submission" date="2023-06" db="EMBL/GenBank/DDBJ databases">
        <title>Genomic analysis of the entomopathogenic nematode Steinernema hermaphroditum.</title>
        <authorList>
            <person name="Schwarz E.M."/>
            <person name="Heppert J.K."/>
            <person name="Baniya A."/>
            <person name="Schwartz H.T."/>
            <person name="Tan C.-H."/>
            <person name="Antoshechkin I."/>
            <person name="Sternberg P.W."/>
            <person name="Goodrich-Blair H."/>
            <person name="Dillman A.R."/>
        </authorList>
    </citation>
    <scope>NUCLEOTIDE SEQUENCE</scope>
    <source>
        <strain evidence="7">PS9179</strain>
        <tissue evidence="7">Whole animal</tissue>
    </source>
</reference>
<evidence type="ECO:0000313" key="7">
    <source>
        <dbReference type="EMBL" id="KAK0403159.1"/>
    </source>
</evidence>
<evidence type="ECO:0000256" key="4">
    <source>
        <dbReference type="ARBA" id="ARBA00023163"/>
    </source>
</evidence>
<evidence type="ECO:0000256" key="6">
    <source>
        <dbReference type="ARBA" id="ARBA00023242"/>
    </source>
</evidence>
<comment type="caution">
    <text evidence="7">The sequence shown here is derived from an EMBL/GenBank/DDBJ whole genome shotgun (WGS) entry which is preliminary data.</text>
</comment>
<dbReference type="GO" id="GO:0000785">
    <property type="term" value="C:chromatin"/>
    <property type="evidence" value="ECO:0007669"/>
    <property type="project" value="TreeGrafter"/>
</dbReference>
<dbReference type="PANTHER" id="PTHR12040">
    <property type="entry name" value="ANTI-SILENCING PROTEIN 1"/>
    <property type="match status" value="1"/>
</dbReference>
<protein>
    <recommendedName>
        <fullName evidence="9">Anti-silencing function protein 1</fullName>
    </recommendedName>
</protein>
<evidence type="ECO:0000256" key="5">
    <source>
        <dbReference type="ARBA" id="ARBA00023186"/>
    </source>
</evidence>
<accession>A0AA39LN55</accession>
<evidence type="ECO:0008006" key="9">
    <source>
        <dbReference type="Google" id="ProtNLM"/>
    </source>
</evidence>
<dbReference type="Proteomes" id="UP001175271">
    <property type="component" value="Unassembled WGS sequence"/>
</dbReference>
<dbReference type="InterPro" id="IPR036747">
    <property type="entry name" value="ASF1-like_sf"/>
</dbReference>
<keyword evidence="6" id="KW-0539">Nucleus</keyword>